<proteinExistence type="predicted"/>
<gene>
    <name evidence="1" type="ORF">CJOHNSTONI_LOCUS10394</name>
</gene>
<organism evidence="1 2">
    <name type="scientific">Cercopithifilaria johnstoni</name>
    <dbReference type="NCBI Taxonomy" id="2874296"/>
    <lineage>
        <taxon>Eukaryota</taxon>
        <taxon>Metazoa</taxon>
        <taxon>Ecdysozoa</taxon>
        <taxon>Nematoda</taxon>
        <taxon>Chromadorea</taxon>
        <taxon>Rhabditida</taxon>
        <taxon>Spirurina</taxon>
        <taxon>Spiruromorpha</taxon>
        <taxon>Filarioidea</taxon>
        <taxon>Onchocercidae</taxon>
        <taxon>Cercopithifilaria</taxon>
    </lineage>
</organism>
<dbReference type="Proteomes" id="UP000746747">
    <property type="component" value="Unassembled WGS sequence"/>
</dbReference>
<protein>
    <submittedName>
        <fullName evidence="1">Uncharacterized protein</fullName>
    </submittedName>
</protein>
<evidence type="ECO:0000313" key="2">
    <source>
        <dbReference type="Proteomes" id="UP000746747"/>
    </source>
</evidence>
<dbReference type="EMBL" id="CAKAEH010002058">
    <property type="protein sequence ID" value="CAG9540924.1"/>
    <property type="molecule type" value="Genomic_DNA"/>
</dbReference>
<evidence type="ECO:0000313" key="1">
    <source>
        <dbReference type="EMBL" id="CAG9540924.1"/>
    </source>
</evidence>
<reference evidence="1" key="1">
    <citation type="submission" date="2021-09" db="EMBL/GenBank/DDBJ databases">
        <authorList>
            <consortium name="Pathogen Informatics"/>
        </authorList>
    </citation>
    <scope>NUCLEOTIDE SEQUENCE</scope>
</reference>
<keyword evidence="2" id="KW-1185">Reference proteome</keyword>
<name>A0A8J2MGB6_9BILA</name>
<dbReference type="OrthoDB" id="5776623at2759"/>
<sequence length="272" mass="30977">MLNSQYLTFLLNRAMKSFRSSNRQESTVGNNEQQPKLPSNYSFYNQQKQTLLQSPDTLSISNMYGQHYHIKTNYFVIVADCGGCDCPTFIRKLLKLTGNTITADRQANAISFRIGNVVKHLTLADVNFEKHDLWSSLDFDGCILLYSTINLYSYKYAMKKLSQLRDSKENYLLWLIGIVSDPASPSTSSRIISYEQAKADSSKMDARYWEVIPDGKSARSPLVYHQIVMELISVINNSKIDTSSPDKITFEFSKNYQAIRKASKSCDYISLA</sequence>
<comment type="caution">
    <text evidence="1">The sequence shown here is derived from an EMBL/GenBank/DDBJ whole genome shotgun (WGS) entry which is preliminary data.</text>
</comment>
<accession>A0A8J2MGB6</accession>
<dbReference type="AlphaFoldDB" id="A0A8J2MGB6"/>